<dbReference type="EMBL" id="FNRQ01000001">
    <property type="protein sequence ID" value="SEA04692.1"/>
    <property type="molecule type" value="Genomic_DNA"/>
</dbReference>
<dbReference type="RefSeq" id="WP_090527390.1">
    <property type="nucleotide sequence ID" value="NZ_FNRQ01000001.1"/>
</dbReference>
<evidence type="ECO:0000313" key="1">
    <source>
        <dbReference type="EMBL" id="SEA04692.1"/>
    </source>
</evidence>
<evidence type="ECO:0000313" key="2">
    <source>
        <dbReference type="Proteomes" id="UP000198638"/>
    </source>
</evidence>
<dbReference type="OrthoDB" id="8911262at2"/>
<dbReference type="STRING" id="83784.SAMN05192564_10193"/>
<dbReference type="PANTHER" id="PTHR35175:SF2">
    <property type="entry name" value="DUF1289 DOMAIN-CONTAINING PROTEIN"/>
    <property type="match status" value="1"/>
</dbReference>
<sequence length="80" mass="8608">MTTGSNAANGKSGTANIAPVPSPCIDVCRMNRATGWCEGCLRTIDEIAGWSSLDDRQKHAVWDAIDARHARLIAEKKVPT</sequence>
<keyword evidence="2" id="KW-1185">Reference proteome</keyword>
<dbReference type="InterPro" id="IPR010710">
    <property type="entry name" value="DUF1289"/>
</dbReference>
<dbReference type="PANTHER" id="PTHR35175">
    <property type="entry name" value="DUF1289 DOMAIN-CONTAINING PROTEIN"/>
    <property type="match status" value="1"/>
</dbReference>
<accession>A0A1H3Y1K2</accession>
<evidence type="ECO:0008006" key="3">
    <source>
        <dbReference type="Google" id="ProtNLM"/>
    </source>
</evidence>
<reference evidence="2" key="1">
    <citation type="submission" date="2016-10" db="EMBL/GenBank/DDBJ databases">
        <authorList>
            <person name="Varghese N."/>
            <person name="Submissions S."/>
        </authorList>
    </citation>
    <scope>NUCLEOTIDE SEQUENCE [LARGE SCALE GENOMIC DNA]</scope>
    <source>
        <strain evidence="2">LMG 24000</strain>
    </source>
</reference>
<dbReference type="AlphaFoldDB" id="A0A1H3Y1K2"/>
<dbReference type="Proteomes" id="UP000198638">
    <property type="component" value="Unassembled WGS sequence"/>
</dbReference>
<organism evidence="1 2">
    <name type="scientific">Paraburkholderia sartisoli</name>
    <dbReference type="NCBI Taxonomy" id="83784"/>
    <lineage>
        <taxon>Bacteria</taxon>
        <taxon>Pseudomonadati</taxon>
        <taxon>Pseudomonadota</taxon>
        <taxon>Betaproteobacteria</taxon>
        <taxon>Burkholderiales</taxon>
        <taxon>Burkholderiaceae</taxon>
        <taxon>Paraburkholderia</taxon>
    </lineage>
</organism>
<dbReference type="Pfam" id="PF06945">
    <property type="entry name" value="DUF1289"/>
    <property type="match status" value="1"/>
</dbReference>
<name>A0A1H3Y1K2_9BURK</name>
<protein>
    <recommendedName>
        <fullName evidence="3">Fe-S protein</fullName>
    </recommendedName>
</protein>
<proteinExistence type="predicted"/>
<gene>
    <name evidence="1" type="ORF">SAMN05192564_10193</name>
</gene>